<proteinExistence type="predicted"/>
<organism evidence="1">
    <name type="scientific">Pararge aegeria</name>
    <name type="common">speckled wood butterfly</name>
    <dbReference type="NCBI Taxonomy" id="116150"/>
    <lineage>
        <taxon>Eukaryota</taxon>
        <taxon>Metazoa</taxon>
        <taxon>Ecdysozoa</taxon>
        <taxon>Arthropoda</taxon>
        <taxon>Hexapoda</taxon>
        <taxon>Insecta</taxon>
        <taxon>Pterygota</taxon>
        <taxon>Neoptera</taxon>
        <taxon>Endopterygota</taxon>
        <taxon>Lepidoptera</taxon>
        <taxon>Glossata</taxon>
        <taxon>Ditrysia</taxon>
        <taxon>Papilionoidea</taxon>
        <taxon>Nymphalidae</taxon>
        <taxon>Satyrinae</taxon>
        <taxon>Satyrini</taxon>
        <taxon>Parargina</taxon>
        <taxon>Pararge</taxon>
    </lineage>
</organism>
<reference evidence="1" key="1">
    <citation type="journal article" date="2013" name="BMC Genomics">
        <title>Unscrambling butterfly oogenesis.</title>
        <authorList>
            <person name="Carter J.M."/>
            <person name="Baker S.C."/>
            <person name="Pink R."/>
            <person name="Carter D.R."/>
            <person name="Collins A."/>
            <person name="Tomlin J."/>
            <person name="Gibbs M."/>
            <person name="Breuker C.J."/>
        </authorList>
    </citation>
    <scope>NUCLEOTIDE SEQUENCE</scope>
    <source>
        <tissue evidence="1">Ovary</tissue>
    </source>
</reference>
<evidence type="ECO:0000313" key="1">
    <source>
        <dbReference type="EMBL" id="JAA85266.1"/>
    </source>
</evidence>
<name>S4P1E0_9NEOP</name>
<accession>S4P1E0</accession>
<dbReference type="EMBL" id="GAIX01007294">
    <property type="protein sequence ID" value="JAA85266.1"/>
    <property type="molecule type" value="Transcribed_RNA"/>
</dbReference>
<protein>
    <submittedName>
        <fullName evidence="1">Uncharacterized protein</fullName>
    </submittedName>
</protein>
<dbReference type="AlphaFoldDB" id="S4P1E0"/>
<sequence>SIRSADTSTTIASCPDAGIPTESFVSETVSLSTRQFSTVKDLWSTEKRNTYTAPAFRLITIPKRCGVV</sequence>
<reference evidence="1" key="2">
    <citation type="submission" date="2013-05" db="EMBL/GenBank/DDBJ databases">
        <authorList>
            <person name="Carter J.-M."/>
            <person name="Baker S.C."/>
            <person name="Pink R."/>
            <person name="Carter D.R.F."/>
            <person name="Collins A."/>
            <person name="Tomlin J."/>
            <person name="Gibbs M."/>
            <person name="Breuker C.J."/>
        </authorList>
    </citation>
    <scope>NUCLEOTIDE SEQUENCE</scope>
    <source>
        <tissue evidence="1">Ovary</tissue>
    </source>
</reference>
<feature type="non-terminal residue" evidence="1">
    <location>
        <position position="1"/>
    </location>
</feature>